<name>A0A9Q1FSM2_SYNKA</name>
<keyword evidence="2" id="KW-1185">Reference proteome</keyword>
<sequence length="98" mass="11730">MLRRVKARGLADIRTPVDNRSLWRGFRGLCRRASTIPPKKYGRWKRPRLVYWLTRTPGRVDLRSRQVSFEARLQSAFDIFSMSLLSESKERRQEHVDR</sequence>
<accession>A0A9Q1FSM2</accession>
<organism evidence="1 2">
    <name type="scientific">Synaphobranchus kaupii</name>
    <name type="common">Kaup's arrowtooth eel</name>
    <dbReference type="NCBI Taxonomy" id="118154"/>
    <lineage>
        <taxon>Eukaryota</taxon>
        <taxon>Metazoa</taxon>
        <taxon>Chordata</taxon>
        <taxon>Craniata</taxon>
        <taxon>Vertebrata</taxon>
        <taxon>Euteleostomi</taxon>
        <taxon>Actinopterygii</taxon>
        <taxon>Neopterygii</taxon>
        <taxon>Teleostei</taxon>
        <taxon>Anguilliformes</taxon>
        <taxon>Synaphobranchidae</taxon>
        <taxon>Synaphobranchus</taxon>
    </lineage>
</organism>
<protein>
    <submittedName>
        <fullName evidence="1">Uncharacterized protein</fullName>
    </submittedName>
</protein>
<reference evidence="1" key="1">
    <citation type="journal article" date="2023" name="Science">
        <title>Genome structures resolve the early diversification of teleost fishes.</title>
        <authorList>
            <person name="Parey E."/>
            <person name="Louis A."/>
            <person name="Montfort J."/>
            <person name="Bouchez O."/>
            <person name="Roques C."/>
            <person name="Iampietro C."/>
            <person name="Lluch J."/>
            <person name="Castinel A."/>
            <person name="Donnadieu C."/>
            <person name="Desvignes T."/>
            <person name="Floi Bucao C."/>
            <person name="Jouanno E."/>
            <person name="Wen M."/>
            <person name="Mejri S."/>
            <person name="Dirks R."/>
            <person name="Jansen H."/>
            <person name="Henkel C."/>
            <person name="Chen W.J."/>
            <person name="Zahm M."/>
            <person name="Cabau C."/>
            <person name="Klopp C."/>
            <person name="Thompson A.W."/>
            <person name="Robinson-Rechavi M."/>
            <person name="Braasch I."/>
            <person name="Lecointre G."/>
            <person name="Bobe J."/>
            <person name="Postlethwait J.H."/>
            <person name="Berthelot C."/>
            <person name="Roest Crollius H."/>
            <person name="Guiguen Y."/>
        </authorList>
    </citation>
    <scope>NUCLEOTIDE SEQUENCE</scope>
    <source>
        <strain evidence="1">WJC10195</strain>
    </source>
</reference>
<evidence type="ECO:0000313" key="1">
    <source>
        <dbReference type="EMBL" id="KAJ8365501.1"/>
    </source>
</evidence>
<evidence type="ECO:0000313" key="2">
    <source>
        <dbReference type="Proteomes" id="UP001152622"/>
    </source>
</evidence>
<dbReference type="Proteomes" id="UP001152622">
    <property type="component" value="Chromosome 4"/>
</dbReference>
<gene>
    <name evidence="1" type="ORF">SKAU_G00143320</name>
</gene>
<dbReference type="AlphaFoldDB" id="A0A9Q1FSM2"/>
<proteinExistence type="predicted"/>
<dbReference type="EMBL" id="JAINUF010000004">
    <property type="protein sequence ID" value="KAJ8365501.1"/>
    <property type="molecule type" value="Genomic_DNA"/>
</dbReference>
<comment type="caution">
    <text evidence="1">The sequence shown here is derived from an EMBL/GenBank/DDBJ whole genome shotgun (WGS) entry which is preliminary data.</text>
</comment>